<comment type="similarity">
    <text evidence="2">Belongs to the ABC-2 integral membrane protein family.</text>
</comment>
<protein>
    <submittedName>
        <fullName evidence="10">ABC-2 type transporter</fullName>
    </submittedName>
</protein>
<dbReference type="EMBL" id="CP002305">
    <property type="protein sequence ID" value="ADQ17215.1"/>
    <property type="molecule type" value="Genomic_DNA"/>
</dbReference>
<name>E4RXI0_LEAB4</name>
<evidence type="ECO:0000256" key="6">
    <source>
        <dbReference type="ARBA" id="ARBA00022989"/>
    </source>
</evidence>
<keyword evidence="6 8" id="KW-1133">Transmembrane helix</keyword>
<comment type="subcellular location">
    <subcellularLocation>
        <location evidence="1">Cell membrane</location>
        <topology evidence="1">Multi-pass membrane protein</topology>
    </subcellularLocation>
</comment>
<dbReference type="HOGENOM" id="CLU_039483_0_1_10"/>
<reference key="1">
    <citation type="submission" date="2010-11" db="EMBL/GenBank/DDBJ databases">
        <title>The complete genome of Leadbetterella byssophila DSM 17132.</title>
        <authorList>
            <consortium name="US DOE Joint Genome Institute (JGI-PGF)"/>
            <person name="Lucas S."/>
            <person name="Copeland A."/>
            <person name="Lapidus A."/>
            <person name="Glavina del Rio T."/>
            <person name="Dalin E."/>
            <person name="Tice H."/>
            <person name="Bruce D."/>
            <person name="Goodwin L."/>
            <person name="Pitluck S."/>
            <person name="Kyrpides N."/>
            <person name="Mavromatis K."/>
            <person name="Ivanova N."/>
            <person name="Teshima H."/>
            <person name="Brettin T."/>
            <person name="Detter J.C."/>
            <person name="Han C."/>
            <person name="Tapia R."/>
            <person name="Land M."/>
            <person name="Hauser L."/>
            <person name="Markowitz V."/>
            <person name="Cheng J.-F."/>
            <person name="Hugenholtz P."/>
            <person name="Woyke T."/>
            <person name="Wu D."/>
            <person name="Tindall B."/>
            <person name="Pomrenke H.G."/>
            <person name="Brambilla E."/>
            <person name="Klenk H.-P."/>
            <person name="Eisen J.A."/>
        </authorList>
    </citation>
    <scope>NUCLEOTIDE SEQUENCE [LARGE SCALE GENOMIC DNA]</scope>
    <source>
        <strain>DSM 17132</strain>
    </source>
</reference>
<dbReference type="KEGG" id="lby:Lbys_1502"/>
<reference evidence="10 11" key="2">
    <citation type="journal article" date="2011" name="Stand. Genomic Sci.">
        <title>Complete genome sequence of Leadbetterella byssophila type strain (4M15).</title>
        <authorList>
            <person name="Abt B."/>
            <person name="Teshima H."/>
            <person name="Lucas S."/>
            <person name="Lapidus A."/>
            <person name="Del Rio T.G."/>
            <person name="Nolan M."/>
            <person name="Tice H."/>
            <person name="Cheng J.F."/>
            <person name="Pitluck S."/>
            <person name="Liolios K."/>
            <person name="Pagani I."/>
            <person name="Ivanova N."/>
            <person name="Mavromatis K."/>
            <person name="Pati A."/>
            <person name="Tapia R."/>
            <person name="Han C."/>
            <person name="Goodwin L."/>
            <person name="Chen A."/>
            <person name="Palaniappan K."/>
            <person name="Land M."/>
            <person name="Hauser L."/>
            <person name="Chang Y.J."/>
            <person name="Jeffries C.D."/>
            <person name="Rohde M."/>
            <person name="Goker M."/>
            <person name="Tindall B.J."/>
            <person name="Detter J.C."/>
            <person name="Woyke T."/>
            <person name="Bristow J."/>
            <person name="Eisen J.A."/>
            <person name="Markowitz V."/>
            <person name="Hugenholtz P."/>
            <person name="Klenk H.P."/>
            <person name="Kyrpides N.C."/>
        </authorList>
    </citation>
    <scope>NUCLEOTIDE SEQUENCE [LARGE SCALE GENOMIC DNA]</scope>
    <source>
        <strain evidence="11">DSM 17132 / JCM 16389 / KACC 11308 / NBRC 106382 / 4M15</strain>
    </source>
</reference>
<dbReference type="InterPro" id="IPR047817">
    <property type="entry name" value="ABC2_TM_bact-type"/>
</dbReference>
<evidence type="ECO:0000256" key="4">
    <source>
        <dbReference type="ARBA" id="ARBA00022475"/>
    </source>
</evidence>
<evidence type="ECO:0000256" key="1">
    <source>
        <dbReference type="ARBA" id="ARBA00004651"/>
    </source>
</evidence>
<evidence type="ECO:0000313" key="11">
    <source>
        <dbReference type="Proteomes" id="UP000007435"/>
    </source>
</evidence>
<evidence type="ECO:0000256" key="2">
    <source>
        <dbReference type="ARBA" id="ARBA00007783"/>
    </source>
</evidence>
<dbReference type="RefSeq" id="WP_013408264.1">
    <property type="nucleotide sequence ID" value="NC_014655.1"/>
</dbReference>
<evidence type="ECO:0000256" key="7">
    <source>
        <dbReference type="ARBA" id="ARBA00023136"/>
    </source>
</evidence>
<dbReference type="Gene3D" id="3.40.1710.10">
    <property type="entry name" value="abc type-2 transporter like domain"/>
    <property type="match status" value="1"/>
</dbReference>
<feature type="transmembrane region" description="Helical" evidence="8">
    <location>
        <begin position="401"/>
        <end position="422"/>
    </location>
</feature>
<proteinExistence type="inferred from homology"/>
<evidence type="ECO:0000313" key="10">
    <source>
        <dbReference type="EMBL" id="ADQ17215.1"/>
    </source>
</evidence>
<organism evidence="10 11">
    <name type="scientific">Leadbetterella byssophila (strain DSM 17132 / JCM 16389 / KACC 11308 / NBRC 106382 / 4M15)</name>
    <dbReference type="NCBI Taxonomy" id="649349"/>
    <lineage>
        <taxon>Bacteria</taxon>
        <taxon>Pseudomonadati</taxon>
        <taxon>Bacteroidota</taxon>
        <taxon>Cytophagia</taxon>
        <taxon>Cytophagales</taxon>
        <taxon>Leadbetterellaceae</taxon>
        <taxon>Leadbetterella</taxon>
    </lineage>
</organism>
<keyword evidence="4" id="KW-1003">Cell membrane</keyword>
<gene>
    <name evidence="10" type="ordered locus">Lbys_1502</name>
</gene>
<evidence type="ECO:0000259" key="9">
    <source>
        <dbReference type="PROSITE" id="PS51012"/>
    </source>
</evidence>
<evidence type="ECO:0000256" key="8">
    <source>
        <dbReference type="SAM" id="Phobius"/>
    </source>
</evidence>
<dbReference type="AlphaFoldDB" id="E4RXI0"/>
<dbReference type="GO" id="GO:0140359">
    <property type="term" value="F:ABC-type transporter activity"/>
    <property type="evidence" value="ECO:0007669"/>
    <property type="project" value="InterPro"/>
</dbReference>
<keyword evidence="5 8" id="KW-0812">Transmembrane</keyword>
<feature type="transmembrane region" description="Helical" evidence="8">
    <location>
        <begin position="311"/>
        <end position="335"/>
    </location>
</feature>
<dbReference type="eggNOG" id="COG0842">
    <property type="taxonomic scope" value="Bacteria"/>
</dbReference>
<keyword evidence="3" id="KW-0813">Transport</keyword>
<dbReference type="Pfam" id="PF12698">
    <property type="entry name" value="ABC2_membrane_3"/>
    <property type="match status" value="1"/>
</dbReference>
<evidence type="ECO:0000256" key="3">
    <source>
        <dbReference type="ARBA" id="ARBA00022448"/>
    </source>
</evidence>
<keyword evidence="11" id="KW-1185">Reference proteome</keyword>
<feature type="transmembrane region" description="Helical" evidence="8">
    <location>
        <begin position="20"/>
        <end position="44"/>
    </location>
</feature>
<accession>E4RXI0</accession>
<keyword evidence="7 8" id="KW-0472">Membrane</keyword>
<dbReference type="PROSITE" id="PS51012">
    <property type="entry name" value="ABC_TM2"/>
    <property type="match status" value="1"/>
</dbReference>
<dbReference type="GO" id="GO:0005886">
    <property type="term" value="C:plasma membrane"/>
    <property type="evidence" value="ECO:0007669"/>
    <property type="project" value="UniProtKB-SubCell"/>
</dbReference>
<feature type="transmembrane region" description="Helical" evidence="8">
    <location>
        <begin position="231"/>
        <end position="251"/>
    </location>
</feature>
<dbReference type="STRING" id="649349.Lbys_1502"/>
<feature type="transmembrane region" description="Helical" evidence="8">
    <location>
        <begin position="347"/>
        <end position="367"/>
    </location>
</feature>
<sequence>MNYVIMHKVWASIKKETLLLVRDLGALIILFVMPLALIVTITLIQQDSFKALSDSRIQVLLIDLDGGTVAKSIKRNLDESGSFDVISTLEGQGLTEEKARSEVFSGNYPMAVVVPENLSSDLVKKVQINVDKILSDVGLGEEEVVQDTITGKKEIRLYFDPATQLAFKSAVKNNIDKMVSDLEVQTVYTLFQEQLSDSVAVFSQKSFLEFKEILPHSGKKEIIPNATQHNVPAWTLFAIFFIVIPLSINLVKEKGQGTLVRLRTLPMPYHIVILGKTITFLVICMIQFYLMVAVGVYLFPMLGLEPLQVEGNIGLMSIVAFCSGFAAIGFGILLGTVCETQEQSAPFGATSVVILAAIGGVWVPVFAMPEFMQMVSGLSPMNWGLNAFYDVLLRHVHLIQLLPKLVLLLGFYLIMIAISLIYDAKKRAV</sequence>
<feature type="domain" description="ABC transmembrane type-2" evidence="9">
    <location>
        <begin position="184"/>
        <end position="426"/>
    </location>
</feature>
<dbReference type="InterPro" id="IPR051449">
    <property type="entry name" value="ABC-2_transporter_component"/>
</dbReference>
<evidence type="ECO:0000256" key="5">
    <source>
        <dbReference type="ARBA" id="ARBA00022692"/>
    </source>
</evidence>
<dbReference type="InterPro" id="IPR013525">
    <property type="entry name" value="ABC2_TM"/>
</dbReference>
<dbReference type="Proteomes" id="UP000007435">
    <property type="component" value="Chromosome"/>
</dbReference>
<dbReference type="PANTHER" id="PTHR30294:SF38">
    <property type="entry name" value="TRANSPORT PERMEASE PROTEIN"/>
    <property type="match status" value="1"/>
</dbReference>
<feature type="transmembrane region" description="Helical" evidence="8">
    <location>
        <begin position="271"/>
        <end position="299"/>
    </location>
</feature>
<dbReference type="PANTHER" id="PTHR30294">
    <property type="entry name" value="MEMBRANE COMPONENT OF ABC TRANSPORTER YHHJ-RELATED"/>
    <property type="match status" value="1"/>
</dbReference>